<proteinExistence type="predicted"/>
<evidence type="ECO:0000256" key="2">
    <source>
        <dbReference type="SAM" id="Phobius"/>
    </source>
</evidence>
<evidence type="ECO:0000313" key="4">
    <source>
        <dbReference type="Proteomes" id="UP000823749"/>
    </source>
</evidence>
<keyword evidence="2" id="KW-1133">Transmembrane helix</keyword>
<dbReference type="EMBL" id="JACTNZ010000003">
    <property type="protein sequence ID" value="KAG5557966.1"/>
    <property type="molecule type" value="Genomic_DNA"/>
</dbReference>
<organism evidence="3 4">
    <name type="scientific">Rhododendron griersonianum</name>
    <dbReference type="NCBI Taxonomy" id="479676"/>
    <lineage>
        <taxon>Eukaryota</taxon>
        <taxon>Viridiplantae</taxon>
        <taxon>Streptophyta</taxon>
        <taxon>Embryophyta</taxon>
        <taxon>Tracheophyta</taxon>
        <taxon>Spermatophyta</taxon>
        <taxon>Magnoliopsida</taxon>
        <taxon>eudicotyledons</taxon>
        <taxon>Gunneridae</taxon>
        <taxon>Pentapetalae</taxon>
        <taxon>asterids</taxon>
        <taxon>Ericales</taxon>
        <taxon>Ericaceae</taxon>
        <taxon>Ericoideae</taxon>
        <taxon>Rhodoreae</taxon>
        <taxon>Rhododendron</taxon>
    </lineage>
</organism>
<keyword evidence="2" id="KW-0812">Transmembrane</keyword>
<protein>
    <recommendedName>
        <fullName evidence="5">Zinc finger GRF-type domain-containing protein</fullName>
    </recommendedName>
</protein>
<evidence type="ECO:0000256" key="1">
    <source>
        <dbReference type="SAM" id="MobiDB-lite"/>
    </source>
</evidence>
<keyword evidence="4" id="KW-1185">Reference proteome</keyword>
<dbReference type="Proteomes" id="UP000823749">
    <property type="component" value="Chromosome 3"/>
</dbReference>
<keyword evidence="2" id="KW-0472">Membrane</keyword>
<gene>
    <name evidence="3" type="ORF">RHGRI_008020</name>
</gene>
<reference evidence="3" key="1">
    <citation type="submission" date="2020-08" db="EMBL/GenBank/DDBJ databases">
        <title>Plant Genome Project.</title>
        <authorList>
            <person name="Zhang R.-G."/>
        </authorList>
    </citation>
    <scope>NUCLEOTIDE SEQUENCE</scope>
    <source>
        <strain evidence="3">WSP0</strain>
        <tissue evidence="3">Leaf</tissue>
    </source>
</reference>
<evidence type="ECO:0000313" key="3">
    <source>
        <dbReference type="EMBL" id="KAG5557966.1"/>
    </source>
</evidence>
<feature type="region of interest" description="Disordered" evidence="1">
    <location>
        <begin position="253"/>
        <end position="272"/>
    </location>
</feature>
<sequence>MAAAPSFRRGYKWMERNEGYQKRWRGEVGSSNKLDLVTAVDVVVGAGNRDGRACDGNGKDKAEPKLRASRLIEVADNSVVAIKVLGFDVASGVIDPNIFVEAPVCNVPESDWGRKEKSVRVLPGSFRVKARGRKQGHNSKRKTPGPGKEDGGAVSFSQNADKRRLDVLDSAVFGKASYHLPPTMDSSSSTSTNAMIPRYRTKYCHCKLQEVIRVTNSDPNRGKLYYSCPNGVCEIWDWCKPINTVPSVPTQRRFVHEDETEKATSGDENARRGVDNAMAAGMQVLEGQLGTVKMMVAMCLITIVLCFFVILLK</sequence>
<feature type="region of interest" description="Disordered" evidence="1">
    <location>
        <begin position="127"/>
        <end position="156"/>
    </location>
</feature>
<feature type="compositionally biased region" description="Basic and acidic residues" evidence="1">
    <location>
        <begin position="254"/>
        <end position="272"/>
    </location>
</feature>
<feature type="transmembrane region" description="Helical" evidence="2">
    <location>
        <begin position="294"/>
        <end position="312"/>
    </location>
</feature>
<dbReference type="AlphaFoldDB" id="A0AAV6L0U3"/>
<evidence type="ECO:0008006" key="5">
    <source>
        <dbReference type="Google" id="ProtNLM"/>
    </source>
</evidence>
<feature type="compositionally biased region" description="Basic residues" evidence="1">
    <location>
        <begin position="128"/>
        <end position="143"/>
    </location>
</feature>
<comment type="caution">
    <text evidence="3">The sequence shown here is derived from an EMBL/GenBank/DDBJ whole genome shotgun (WGS) entry which is preliminary data.</text>
</comment>
<accession>A0AAV6L0U3</accession>
<name>A0AAV6L0U3_9ERIC</name>